<evidence type="ECO:0000256" key="1">
    <source>
        <dbReference type="SAM" id="Coils"/>
    </source>
</evidence>
<accession>A0A0A8E2X9</accession>
<proteinExistence type="predicted"/>
<dbReference type="OrthoDB" id="5606268at2"/>
<dbReference type="RefSeq" id="WP_039123543.1">
    <property type="nucleotide sequence ID" value="NZ_CP010427.1"/>
</dbReference>
<dbReference type="HOGENOM" id="CLU_515587_0_0_6"/>
<feature type="coiled-coil region" evidence="1">
    <location>
        <begin position="373"/>
        <end position="400"/>
    </location>
</feature>
<gene>
    <name evidence="2" type="ORF">SD28_02205</name>
</gene>
<dbReference type="AlphaFoldDB" id="A0A0A8E2X9"/>
<reference evidence="2 3" key="1">
    <citation type="submission" date="2014-12" db="EMBL/GenBank/DDBJ databases">
        <title>Complete genome sequence of Francisella guanzhouensis strain 08HL01032 isolated from air-conditioning system in China.</title>
        <authorList>
            <person name="Svensson D."/>
            <person name="Ohrman C."/>
            <person name="Backman S."/>
            <person name="Karlsson E."/>
            <person name="Nilsson E."/>
            <person name="Bystrom M."/>
            <person name="Larkeryd A."/>
            <person name="Stenberg P."/>
            <person name="Scholtz H.C."/>
            <person name="Forsman M."/>
            <person name="Sjodin A."/>
        </authorList>
    </citation>
    <scope>NUCLEOTIDE SEQUENCE [LARGE SCALE GENOMIC DNA]</scope>
    <source>
        <strain evidence="2 3">08HL01032</strain>
    </source>
</reference>
<keyword evidence="3" id="KW-1185">Reference proteome</keyword>
<protein>
    <submittedName>
        <fullName evidence="2">Uncharacterized protein</fullName>
    </submittedName>
</protein>
<keyword evidence="1" id="KW-0175">Coiled coil</keyword>
<dbReference type="Proteomes" id="UP000031104">
    <property type="component" value="Chromosome"/>
</dbReference>
<dbReference type="KEGG" id="fgu:SD28_02205"/>
<evidence type="ECO:0000313" key="2">
    <source>
        <dbReference type="EMBL" id="AJC48545.1"/>
    </source>
</evidence>
<evidence type="ECO:0000313" key="3">
    <source>
        <dbReference type="Proteomes" id="UP000031104"/>
    </source>
</evidence>
<organism evidence="2 3">
    <name type="scientific">Allofrancisella guangzhouensis</name>
    <dbReference type="NCBI Taxonomy" id="594679"/>
    <lineage>
        <taxon>Bacteria</taxon>
        <taxon>Pseudomonadati</taxon>
        <taxon>Pseudomonadota</taxon>
        <taxon>Gammaproteobacteria</taxon>
        <taxon>Thiotrichales</taxon>
        <taxon>Francisellaceae</taxon>
        <taxon>Allofrancisella</taxon>
    </lineage>
</organism>
<dbReference type="EMBL" id="CP010427">
    <property type="protein sequence ID" value="AJC48545.1"/>
    <property type="molecule type" value="Genomic_DNA"/>
</dbReference>
<sequence length="528" mass="62165">MDMVEFEPYRKTLEMVNPVILEQINLRYEEVSSKNFGYHHTKSLLKLNQSCIKLINQLDIGFNQALNVRSNGPKSNKQSSCTALENAIRKLKRLENDFIYSSQKLENAIYMSDLSQFHPSSIAISKDAINTPSLKNNLLDPIFAAFTFIYTIHDIISGLSNDLIRVNFNQVSPVPNILLAINNIFIYLVLEINENNNKEYYSFFSQIIIKWLQCVYAKRIFNIEQYRSSDVQQYKDTFKRIEDLRSSYTDKSKILFVQDIIPIWENFLKINGKYLRYTRNEALSLIVNKKHSIQAQVFKQNVTGIKDAAIEYHFRKLSSIILSLDNLMSEQLTIMKEKQNDEVSLKSVELKISDNRLNFDKNYDTYSRKMQSIQNLEKSFNDIKSKLELLDKDLDEYIKKNSGISINDQGFLDYRNKYSQLKKSKYATGNEIQRQTIESREYQNVYVNDNVEYRNHQNNLHIIKNKLVKAEEIIHTNKSLHNDLTKKWNNIISRIERLIELQKRQDKYAELQQYHNKFSTLCQKYGSQ</sequence>
<name>A0A0A8E2X9_9GAMM</name>